<dbReference type="EnsemblPlants" id="QL11p050342:mrna">
    <property type="protein sequence ID" value="QL11p050342:mrna"/>
    <property type="gene ID" value="QL11p050342"/>
</dbReference>
<reference evidence="12" key="2">
    <citation type="submission" date="2021-01" db="UniProtKB">
        <authorList>
            <consortium name="EnsemblPlants"/>
        </authorList>
    </citation>
    <scope>IDENTIFICATION</scope>
</reference>
<organism evidence="12 13">
    <name type="scientific">Quercus lobata</name>
    <name type="common">Valley oak</name>
    <dbReference type="NCBI Taxonomy" id="97700"/>
    <lineage>
        <taxon>Eukaryota</taxon>
        <taxon>Viridiplantae</taxon>
        <taxon>Streptophyta</taxon>
        <taxon>Embryophyta</taxon>
        <taxon>Tracheophyta</taxon>
        <taxon>Spermatophyta</taxon>
        <taxon>Magnoliopsida</taxon>
        <taxon>eudicotyledons</taxon>
        <taxon>Gunneridae</taxon>
        <taxon>Pentapetalae</taxon>
        <taxon>rosids</taxon>
        <taxon>fabids</taxon>
        <taxon>Fagales</taxon>
        <taxon>Fagaceae</taxon>
        <taxon>Quercus</taxon>
    </lineage>
</organism>
<evidence type="ECO:0000256" key="4">
    <source>
        <dbReference type="ARBA" id="ARBA00022692"/>
    </source>
</evidence>
<keyword evidence="7" id="KW-0931">ER-Golgi transport</keyword>
<dbReference type="Pfam" id="PF25573">
    <property type="entry name" value="TPR_PSMD3_N"/>
    <property type="match status" value="1"/>
</dbReference>
<dbReference type="SUPFAM" id="SSF56219">
    <property type="entry name" value="DNase I-like"/>
    <property type="match status" value="1"/>
</dbReference>
<keyword evidence="3" id="KW-0853">WD repeat</keyword>
<evidence type="ECO:0000256" key="1">
    <source>
        <dbReference type="ARBA" id="ARBA00004389"/>
    </source>
</evidence>
<protein>
    <recommendedName>
        <fullName evidence="11">26S proteasome non-ATPase regulatory subunit 3 N-terminal TPR repeats domain-containing protein</fullName>
    </recommendedName>
</protein>
<keyword evidence="2" id="KW-0813">Transport</keyword>
<evidence type="ECO:0000256" key="10">
    <source>
        <dbReference type="ARBA" id="ARBA00023136"/>
    </source>
</evidence>
<dbReference type="Proteomes" id="UP000594261">
    <property type="component" value="Chromosome 11"/>
</dbReference>
<dbReference type="Gene3D" id="3.60.10.10">
    <property type="entry name" value="Endonuclease/exonuclease/phosphatase"/>
    <property type="match status" value="1"/>
</dbReference>
<evidence type="ECO:0000256" key="5">
    <source>
        <dbReference type="ARBA" id="ARBA00022737"/>
    </source>
</evidence>
<name>A0A7N2MZG6_QUELO</name>
<dbReference type="SUPFAM" id="SSF50998">
    <property type="entry name" value="Quinoprotein alcohol dehydrogenase-like"/>
    <property type="match status" value="1"/>
</dbReference>
<dbReference type="InterPro" id="IPR057985">
    <property type="entry name" value="TPR_PSMD3_N"/>
</dbReference>
<dbReference type="InterPro" id="IPR036691">
    <property type="entry name" value="Endo/exonu/phosph_ase_sf"/>
</dbReference>
<proteinExistence type="predicted"/>
<dbReference type="AlphaFoldDB" id="A0A7N2MZG6"/>
<dbReference type="GO" id="GO:0005085">
    <property type="term" value="F:guanyl-nucleotide exchange factor activity"/>
    <property type="evidence" value="ECO:0007669"/>
    <property type="project" value="InterPro"/>
</dbReference>
<keyword evidence="13" id="KW-1185">Reference proteome</keyword>
<dbReference type="Gramene" id="QL11p050342:mrna">
    <property type="protein sequence ID" value="QL11p050342:mrna"/>
    <property type="gene ID" value="QL11p050342"/>
</dbReference>
<evidence type="ECO:0000256" key="7">
    <source>
        <dbReference type="ARBA" id="ARBA00022892"/>
    </source>
</evidence>
<evidence type="ECO:0000256" key="3">
    <source>
        <dbReference type="ARBA" id="ARBA00022574"/>
    </source>
</evidence>
<evidence type="ECO:0000256" key="8">
    <source>
        <dbReference type="ARBA" id="ARBA00022927"/>
    </source>
</evidence>
<dbReference type="GO" id="GO:0006888">
    <property type="term" value="P:endoplasmic reticulum to Golgi vesicle-mediated transport"/>
    <property type="evidence" value="ECO:0007669"/>
    <property type="project" value="TreeGrafter"/>
</dbReference>
<keyword evidence="4" id="KW-0812">Transmembrane</keyword>
<dbReference type="InParanoid" id="A0A7N2MZG6"/>
<evidence type="ECO:0000313" key="12">
    <source>
        <dbReference type="EnsemblPlants" id="QL11p050342:mrna"/>
    </source>
</evidence>
<accession>A0A7N2MZG6</accession>
<keyword evidence="9" id="KW-1133">Transmembrane helix</keyword>
<dbReference type="SMART" id="SM00320">
    <property type="entry name" value="WD40"/>
    <property type="match status" value="2"/>
</dbReference>
<reference evidence="12 13" key="1">
    <citation type="journal article" date="2016" name="G3 (Bethesda)">
        <title>First Draft Assembly and Annotation of the Genome of a California Endemic Oak Quercus lobata Nee (Fagaceae).</title>
        <authorList>
            <person name="Sork V.L."/>
            <person name="Fitz-Gibbon S.T."/>
            <person name="Puiu D."/>
            <person name="Crepeau M."/>
            <person name="Gugger P.F."/>
            <person name="Sherman R."/>
            <person name="Stevens K."/>
            <person name="Langley C.H."/>
            <person name="Pellegrini M."/>
            <person name="Salzberg S.L."/>
        </authorList>
    </citation>
    <scope>NUCLEOTIDE SEQUENCE [LARGE SCALE GENOMIC DNA]</scope>
    <source>
        <strain evidence="12 13">cv. SW786</strain>
    </source>
</reference>
<evidence type="ECO:0000256" key="9">
    <source>
        <dbReference type="ARBA" id="ARBA00022989"/>
    </source>
</evidence>
<dbReference type="PANTHER" id="PTHR23284:SF0">
    <property type="entry name" value="PROLACTIN REGULATORY ELEMENT-BINDING PROTEIN"/>
    <property type="match status" value="1"/>
</dbReference>
<keyword evidence="8" id="KW-0653">Protein transport</keyword>
<keyword evidence="5" id="KW-0677">Repeat</keyword>
<sequence length="691" mass="76531">MQRIPPAAAQKAPIAALGFRVQCNKWVVIVCLLLGEIPERTIFMQKVMLQMLGYARVCVQIGFDDELPDSLVVELPDGKILEIGIEYPCKPENVCIAKRFVTYPNSVLLNLPRVGFPRIRVKFTGPPSSLKISVAGGGGISVSPNRFGPLQVGNDKANISESAGGTVNDVVPVPLDTGMKDPSVAYVVSPNPRQGNRRVTRAQVVAGMKAEGCEEGAPVQFTLLEFLDAGIKKGAKLKSIKPVKAMGKGKIVLNPVNTPMADQVIHWEVVFLSNSAKWEVPFVYGAYCGFKRQELWQAISGLQWRTRDRPWVVLGDFNVVKDWSERFGGLGNPSFEAEFANWMGVQGLFDHPYIGVLFSWNNKRDATAFLARKLDKALSHAAIFLSLLPVQNASPDSFNFFNFLTANDHFLEILSQVSAEEALDLYKSVSSAEEAFLRQKSRVYWLRLGDQNSGYLHRMTHPEQLRMELQQEVTDREIQDTLFFMDGDKAHGPDGYTVHFFKKAWHMVKGDVLVDIHSFFSSSKLLACLDILISPTQTAFIPGRSIKLSASNDMNQVLYIAAVTGKGRNIVTWDTKTWKRIGSKTVVRDTILALIVSRDGKLLACGTTQGDVFILNSASKQFRTVVRKAHLGFVTALSFSHDSRALASVSLDSSARMTLIEEKKEAGNSSNVLPHKRFYNSIQTSDDGVLL</sequence>
<dbReference type="EMBL" id="LRBV02000011">
    <property type="status" value="NOT_ANNOTATED_CDS"/>
    <property type="molecule type" value="Genomic_DNA"/>
</dbReference>
<dbReference type="GO" id="GO:0005789">
    <property type="term" value="C:endoplasmic reticulum membrane"/>
    <property type="evidence" value="ECO:0007669"/>
    <property type="project" value="UniProtKB-SubCell"/>
</dbReference>
<keyword evidence="6" id="KW-0256">Endoplasmic reticulum</keyword>
<evidence type="ECO:0000313" key="13">
    <source>
        <dbReference type="Proteomes" id="UP000594261"/>
    </source>
</evidence>
<dbReference type="InterPro" id="IPR045260">
    <property type="entry name" value="Sec12-like"/>
</dbReference>
<dbReference type="InterPro" id="IPR015943">
    <property type="entry name" value="WD40/YVTN_repeat-like_dom_sf"/>
</dbReference>
<dbReference type="PANTHER" id="PTHR23284">
    <property type="entry name" value="PROLACTIN REGULATORY ELEMENT BINDING PROTEIN"/>
    <property type="match status" value="1"/>
</dbReference>
<dbReference type="InterPro" id="IPR001680">
    <property type="entry name" value="WD40_rpt"/>
</dbReference>
<dbReference type="GO" id="GO:0003400">
    <property type="term" value="P:regulation of COPII vesicle coating"/>
    <property type="evidence" value="ECO:0007669"/>
    <property type="project" value="TreeGrafter"/>
</dbReference>
<comment type="subcellular location">
    <subcellularLocation>
        <location evidence="1">Endoplasmic reticulum membrane</location>
        <topology evidence="1">Single-pass membrane protein</topology>
    </subcellularLocation>
</comment>
<dbReference type="InterPro" id="IPR011047">
    <property type="entry name" value="Quinoprotein_ADH-like_sf"/>
</dbReference>
<feature type="domain" description="26S proteasome non-ATPase regulatory subunit 3 N-terminal TPR repeats" evidence="11">
    <location>
        <begin position="8"/>
        <end position="52"/>
    </location>
</feature>
<keyword evidence="10" id="KW-0472">Membrane</keyword>
<evidence type="ECO:0000256" key="2">
    <source>
        <dbReference type="ARBA" id="ARBA00022448"/>
    </source>
</evidence>
<dbReference type="Gene3D" id="2.130.10.10">
    <property type="entry name" value="YVTN repeat-like/Quinoprotein amine dehydrogenase"/>
    <property type="match status" value="1"/>
</dbReference>
<evidence type="ECO:0000259" key="11">
    <source>
        <dbReference type="Pfam" id="PF25573"/>
    </source>
</evidence>
<dbReference type="GO" id="GO:0015031">
    <property type="term" value="P:protein transport"/>
    <property type="evidence" value="ECO:0007669"/>
    <property type="project" value="UniProtKB-KW"/>
</dbReference>
<evidence type="ECO:0000256" key="6">
    <source>
        <dbReference type="ARBA" id="ARBA00022824"/>
    </source>
</evidence>